<reference evidence="3" key="1">
    <citation type="journal article" date="2019" name="Int. J. Syst. Evol. Microbiol.">
        <title>The Global Catalogue of Microorganisms (GCM) 10K type strain sequencing project: providing services to taxonomists for standard genome sequencing and annotation.</title>
        <authorList>
            <consortium name="The Broad Institute Genomics Platform"/>
            <consortium name="The Broad Institute Genome Sequencing Center for Infectious Disease"/>
            <person name="Wu L."/>
            <person name="Ma J."/>
        </authorList>
    </citation>
    <scope>NUCLEOTIDE SEQUENCE [LARGE SCALE GENOMIC DNA]</scope>
    <source>
        <strain evidence="3">CGMCC 1.18575</strain>
    </source>
</reference>
<comment type="caution">
    <text evidence="2">The sequence shown here is derived from an EMBL/GenBank/DDBJ whole genome shotgun (WGS) entry which is preliminary data.</text>
</comment>
<evidence type="ECO:0000313" key="2">
    <source>
        <dbReference type="EMBL" id="MFC5406916.1"/>
    </source>
</evidence>
<dbReference type="EMBL" id="JBHSMI010000067">
    <property type="protein sequence ID" value="MFC5406916.1"/>
    <property type="molecule type" value="Genomic_DNA"/>
</dbReference>
<gene>
    <name evidence="2" type="ORF">ACFPOF_29680</name>
</gene>
<feature type="domain" description="PilZ" evidence="1">
    <location>
        <begin position="104"/>
        <end position="213"/>
    </location>
</feature>
<sequence>MKQAGDKGSMFELEKDLLPLNLLLHCKTVVESKSFVSTGVMTNMEGELFEVELKEFEQFELGETVKLMVYSPAGIQSMQSVVFAKYEGAIALLQPPDVQKRFKERREHPRVEMSGSAQMMQEMVASGYVTIPEPFEVLTIHDISISGIRFSGPDLPNFAANSRLKAKVDIGFSFDCELEILRRERHEENRMHCGARMQVLEPAMLRPLRALILRRQVEKHARTRKDLGKKRTFNG</sequence>
<evidence type="ECO:0000313" key="3">
    <source>
        <dbReference type="Proteomes" id="UP001596113"/>
    </source>
</evidence>
<accession>A0ABW0I061</accession>
<protein>
    <submittedName>
        <fullName evidence="2">PilZ domain-containing protein</fullName>
    </submittedName>
</protein>
<evidence type="ECO:0000259" key="1">
    <source>
        <dbReference type="Pfam" id="PF07238"/>
    </source>
</evidence>
<organism evidence="2 3">
    <name type="scientific">Cohnella soli</name>
    <dbReference type="NCBI Taxonomy" id="425005"/>
    <lineage>
        <taxon>Bacteria</taxon>
        <taxon>Bacillati</taxon>
        <taxon>Bacillota</taxon>
        <taxon>Bacilli</taxon>
        <taxon>Bacillales</taxon>
        <taxon>Paenibacillaceae</taxon>
        <taxon>Cohnella</taxon>
    </lineage>
</organism>
<proteinExistence type="predicted"/>
<dbReference type="RefSeq" id="WP_378139122.1">
    <property type="nucleotide sequence ID" value="NZ_JBHSMI010000067.1"/>
</dbReference>
<dbReference type="Gene3D" id="2.40.10.220">
    <property type="entry name" value="predicted glycosyltransferase like domains"/>
    <property type="match status" value="1"/>
</dbReference>
<name>A0ABW0I061_9BACL</name>
<dbReference type="Proteomes" id="UP001596113">
    <property type="component" value="Unassembled WGS sequence"/>
</dbReference>
<keyword evidence="3" id="KW-1185">Reference proteome</keyword>
<dbReference type="InterPro" id="IPR009875">
    <property type="entry name" value="PilZ_domain"/>
</dbReference>
<dbReference type="Pfam" id="PF07238">
    <property type="entry name" value="PilZ"/>
    <property type="match status" value="1"/>
</dbReference>